<keyword evidence="7 13" id="KW-0808">Transferase</keyword>
<evidence type="ECO:0000256" key="5">
    <source>
        <dbReference type="ARBA" id="ARBA00022516"/>
    </source>
</evidence>
<reference evidence="14" key="1">
    <citation type="submission" date="2023-07" db="EMBL/GenBank/DDBJ databases">
        <title>Genomic Encyclopedia of Type Strains, Phase IV (KMG-IV): sequencing the most valuable type-strain genomes for metagenomic binning, comparative biology and taxonomic classification.</title>
        <authorList>
            <person name="Goeker M."/>
        </authorList>
    </citation>
    <scope>NUCLEOTIDE SEQUENCE</scope>
    <source>
        <strain evidence="14">DSM 21202</strain>
    </source>
</reference>
<dbReference type="InterPro" id="IPR036108">
    <property type="entry name" value="4pyrrol_syn_uPrphyn_synt_sf"/>
</dbReference>
<evidence type="ECO:0000256" key="10">
    <source>
        <dbReference type="ARBA" id="ARBA00022840"/>
    </source>
</evidence>
<dbReference type="EC" id="2.7.1.130" evidence="3 13"/>
<dbReference type="GO" id="GO:0009244">
    <property type="term" value="P:lipopolysaccharide core region biosynthetic process"/>
    <property type="evidence" value="ECO:0007669"/>
    <property type="project" value="TreeGrafter"/>
</dbReference>
<dbReference type="SUPFAM" id="SSF52540">
    <property type="entry name" value="P-loop containing nucleoside triphosphate hydrolases"/>
    <property type="match status" value="1"/>
</dbReference>
<comment type="similarity">
    <text evidence="13">Belongs to the LpxK family.</text>
</comment>
<dbReference type="RefSeq" id="WP_306886603.1">
    <property type="nucleotide sequence ID" value="NZ_JAUSUL010000003.1"/>
</dbReference>
<keyword evidence="8 13" id="KW-0547">Nucleotide-binding</keyword>
<organism evidence="14 15">
    <name type="scientific">Amorphus orientalis</name>
    <dbReference type="NCBI Taxonomy" id="649198"/>
    <lineage>
        <taxon>Bacteria</taxon>
        <taxon>Pseudomonadati</taxon>
        <taxon>Pseudomonadota</taxon>
        <taxon>Alphaproteobacteria</taxon>
        <taxon>Hyphomicrobiales</taxon>
        <taxon>Amorphaceae</taxon>
        <taxon>Amorphus</taxon>
    </lineage>
</organism>
<protein>
    <recommendedName>
        <fullName evidence="4 13">Tetraacyldisaccharide 4'-kinase</fullName>
        <ecNumber evidence="3 13">2.7.1.130</ecNumber>
    </recommendedName>
    <alternativeName>
        <fullName evidence="12 13">Lipid A 4'-kinase</fullName>
    </alternativeName>
</protein>
<evidence type="ECO:0000256" key="6">
    <source>
        <dbReference type="ARBA" id="ARBA00022556"/>
    </source>
</evidence>
<evidence type="ECO:0000256" key="12">
    <source>
        <dbReference type="ARBA" id="ARBA00029757"/>
    </source>
</evidence>
<evidence type="ECO:0000256" key="4">
    <source>
        <dbReference type="ARBA" id="ARBA00016436"/>
    </source>
</evidence>
<dbReference type="GO" id="GO:0005524">
    <property type="term" value="F:ATP binding"/>
    <property type="evidence" value="ECO:0007669"/>
    <property type="project" value="UniProtKB-UniRule"/>
</dbReference>
<keyword evidence="9 13" id="KW-0418">Kinase</keyword>
<evidence type="ECO:0000313" key="15">
    <source>
        <dbReference type="Proteomes" id="UP001229244"/>
    </source>
</evidence>
<evidence type="ECO:0000256" key="9">
    <source>
        <dbReference type="ARBA" id="ARBA00022777"/>
    </source>
</evidence>
<dbReference type="PANTHER" id="PTHR42724:SF1">
    <property type="entry name" value="TETRAACYLDISACCHARIDE 4'-KINASE, MITOCHONDRIAL-RELATED"/>
    <property type="match status" value="1"/>
</dbReference>
<dbReference type="GO" id="GO:0009029">
    <property type="term" value="F:lipid-A 4'-kinase activity"/>
    <property type="evidence" value="ECO:0007669"/>
    <property type="project" value="UniProtKB-UniRule"/>
</dbReference>
<comment type="caution">
    <text evidence="14">The sequence shown here is derived from an EMBL/GenBank/DDBJ whole genome shotgun (WGS) entry which is preliminary data.</text>
</comment>
<comment type="pathway">
    <text evidence="2 13">Glycolipid biosynthesis; lipid IV(A) biosynthesis; lipid IV(A) from (3R)-3-hydroxytetradecanoyl-[acyl-carrier-protein] and UDP-N-acetyl-alpha-D-glucosamine: step 6/6.</text>
</comment>
<keyword evidence="5 13" id="KW-0444">Lipid biosynthesis</keyword>
<proteinExistence type="inferred from homology"/>
<dbReference type="PANTHER" id="PTHR42724">
    <property type="entry name" value="TETRAACYLDISACCHARIDE 4'-KINASE"/>
    <property type="match status" value="1"/>
</dbReference>
<comment type="function">
    <text evidence="1 13">Transfers the gamma-phosphate of ATP to the 4'-position of a tetraacyldisaccharide 1-phosphate intermediate (termed DS-1-P) to form tetraacyldisaccharide 1,4'-bis-phosphate (lipid IVA).</text>
</comment>
<keyword evidence="10 13" id="KW-0067">ATP-binding</keyword>
<dbReference type="Pfam" id="PF02606">
    <property type="entry name" value="LpxK"/>
    <property type="match status" value="1"/>
</dbReference>
<name>A0AAE4ASX2_9HYPH</name>
<evidence type="ECO:0000256" key="3">
    <source>
        <dbReference type="ARBA" id="ARBA00012071"/>
    </source>
</evidence>
<gene>
    <name evidence="13" type="primary">lpxK</name>
    <name evidence="14" type="ORF">J2S73_003197</name>
</gene>
<keyword evidence="11 13" id="KW-0443">Lipid metabolism</keyword>
<dbReference type="InterPro" id="IPR027417">
    <property type="entry name" value="P-loop_NTPase"/>
</dbReference>
<dbReference type="GO" id="GO:0004852">
    <property type="term" value="F:uroporphyrinogen-III synthase activity"/>
    <property type="evidence" value="ECO:0007669"/>
    <property type="project" value="InterPro"/>
</dbReference>
<dbReference type="GO" id="GO:0033014">
    <property type="term" value="P:tetrapyrrole biosynthetic process"/>
    <property type="evidence" value="ECO:0007669"/>
    <property type="project" value="InterPro"/>
</dbReference>
<evidence type="ECO:0000256" key="7">
    <source>
        <dbReference type="ARBA" id="ARBA00022679"/>
    </source>
</evidence>
<keyword evidence="6 13" id="KW-0441">Lipid A biosynthesis</keyword>
<dbReference type="NCBIfam" id="TIGR00682">
    <property type="entry name" value="lpxK"/>
    <property type="match status" value="1"/>
</dbReference>
<dbReference type="Proteomes" id="UP001229244">
    <property type="component" value="Unassembled WGS sequence"/>
</dbReference>
<dbReference type="AlphaFoldDB" id="A0AAE4ASX2"/>
<evidence type="ECO:0000256" key="11">
    <source>
        <dbReference type="ARBA" id="ARBA00023098"/>
    </source>
</evidence>
<dbReference type="HAMAP" id="MF_00409">
    <property type="entry name" value="LpxK"/>
    <property type="match status" value="1"/>
</dbReference>
<evidence type="ECO:0000313" key="14">
    <source>
        <dbReference type="EMBL" id="MDQ0316721.1"/>
    </source>
</evidence>
<evidence type="ECO:0000256" key="1">
    <source>
        <dbReference type="ARBA" id="ARBA00002274"/>
    </source>
</evidence>
<dbReference type="Gene3D" id="3.40.50.10090">
    <property type="match status" value="2"/>
</dbReference>
<dbReference type="InterPro" id="IPR003758">
    <property type="entry name" value="LpxK"/>
</dbReference>
<evidence type="ECO:0000256" key="2">
    <source>
        <dbReference type="ARBA" id="ARBA00004870"/>
    </source>
</evidence>
<evidence type="ECO:0000256" key="13">
    <source>
        <dbReference type="HAMAP-Rule" id="MF_00409"/>
    </source>
</evidence>
<dbReference type="GO" id="GO:0005886">
    <property type="term" value="C:plasma membrane"/>
    <property type="evidence" value="ECO:0007669"/>
    <property type="project" value="TreeGrafter"/>
</dbReference>
<comment type="catalytic activity">
    <reaction evidence="13">
        <text>a lipid A disaccharide + ATP = a lipid IVA + ADP + H(+)</text>
        <dbReference type="Rhea" id="RHEA:67840"/>
        <dbReference type="ChEBI" id="CHEBI:15378"/>
        <dbReference type="ChEBI" id="CHEBI:30616"/>
        <dbReference type="ChEBI" id="CHEBI:176343"/>
        <dbReference type="ChEBI" id="CHEBI:176425"/>
        <dbReference type="ChEBI" id="CHEBI:456216"/>
        <dbReference type="EC" id="2.7.1.130"/>
    </reaction>
</comment>
<dbReference type="GO" id="GO:0009245">
    <property type="term" value="P:lipid A biosynthetic process"/>
    <property type="evidence" value="ECO:0007669"/>
    <property type="project" value="UniProtKB-UniRule"/>
</dbReference>
<accession>A0AAE4ASX2</accession>
<feature type="binding site" evidence="13">
    <location>
        <begin position="53"/>
        <end position="60"/>
    </location>
    <ligand>
        <name>ATP</name>
        <dbReference type="ChEBI" id="CHEBI:30616"/>
    </ligand>
</feature>
<dbReference type="EMBL" id="JAUSUL010000003">
    <property type="protein sequence ID" value="MDQ0316721.1"/>
    <property type="molecule type" value="Genomic_DNA"/>
</dbReference>
<evidence type="ECO:0000256" key="8">
    <source>
        <dbReference type="ARBA" id="ARBA00022741"/>
    </source>
</evidence>
<sequence length="335" mass="34942">MKRTAPAFWWREAPAGRWLAPLGWPVGFVAARRLGDRPRARLSIPVLCIGNPTVGGAGKTPTAIALAALLKADGRAPVFLLRGYGGLLKGPVRVDPARHSAVDVGDEALLLAAHAPTVVAADRVAGGRLAEEIGADVVVMDDGFQNPALHKDWSALVVDTSVGVGNGRVTPAGPLRAPLAPQLSRAQALVLIGDGRRADPVAAAAEAAGLAIFRARLAPQDPERFAGKRVLAFAGIGRPEKVAATLREAGAEVVRLAAYPDHHVYRDADARELLEEAARKDLVLVTTEKDIARLAGASGPCGELRAAAHAVRVTLAFEDPAALRLAYAGALRLGL</sequence>
<keyword evidence="15" id="KW-1185">Reference proteome</keyword>
<dbReference type="SUPFAM" id="SSF69618">
    <property type="entry name" value="HemD-like"/>
    <property type="match status" value="1"/>
</dbReference>